<reference evidence="2" key="1">
    <citation type="submission" date="2020-06" db="EMBL/GenBank/DDBJ databases">
        <title>WGS assembly of Ceratodon purpureus strain R40.</title>
        <authorList>
            <person name="Carey S.B."/>
            <person name="Jenkins J."/>
            <person name="Shu S."/>
            <person name="Lovell J.T."/>
            <person name="Sreedasyam A."/>
            <person name="Maumus F."/>
            <person name="Tiley G.P."/>
            <person name="Fernandez-Pozo N."/>
            <person name="Barry K."/>
            <person name="Chen C."/>
            <person name="Wang M."/>
            <person name="Lipzen A."/>
            <person name="Daum C."/>
            <person name="Saski C.A."/>
            <person name="Payton A.C."/>
            <person name="Mcbreen J.C."/>
            <person name="Conrad R.E."/>
            <person name="Kollar L.M."/>
            <person name="Olsson S."/>
            <person name="Huttunen S."/>
            <person name="Landis J.B."/>
            <person name="Wickett N.J."/>
            <person name="Johnson M.G."/>
            <person name="Rensing S.A."/>
            <person name="Grimwood J."/>
            <person name="Schmutz J."/>
            <person name="Mcdaniel S.F."/>
        </authorList>
    </citation>
    <scope>NUCLEOTIDE SEQUENCE</scope>
    <source>
        <strain evidence="2">R40</strain>
    </source>
</reference>
<evidence type="ECO:0000313" key="3">
    <source>
        <dbReference type="Proteomes" id="UP000822688"/>
    </source>
</evidence>
<gene>
    <name evidence="2" type="ORF">KC19_12G131400</name>
</gene>
<protein>
    <submittedName>
        <fullName evidence="2">Uncharacterized protein</fullName>
    </submittedName>
</protein>
<proteinExistence type="predicted"/>
<feature type="coiled-coil region" evidence="1">
    <location>
        <begin position="32"/>
        <end position="66"/>
    </location>
</feature>
<accession>A0A8T0G9A4</accession>
<dbReference type="Proteomes" id="UP000822688">
    <property type="component" value="Chromosome 12"/>
</dbReference>
<dbReference type="AlphaFoldDB" id="A0A8T0G9A4"/>
<evidence type="ECO:0000256" key="1">
    <source>
        <dbReference type="SAM" id="Coils"/>
    </source>
</evidence>
<keyword evidence="3" id="KW-1185">Reference proteome</keyword>
<sequence>MEELVKSVDRLLHAETGTFVVRLELSNMNYELQLLERDEPVLREALQDAQEEYENELDVLSNLLQLFAPTRYRRGVIDVDRRLGRQLDDVINARREKEGAFNRWYRGHRRAESLRHLIRVSEAELESLVAVEQVTREDCYTPIIELARVWTTSCPKQSNRN</sequence>
<comment type="caution">
    <text evidence="2">The sequence shown here is derived from an EMBL/GenBank/DDBJ whole genome shotgun (WGS) entry which is preliminary data.</text>
</comment>
<name>A0A8T0G9A4_CERPU</name>
<keyword evidence="1" id="KW-0175">Coiled coil</keyword>
<dbReference type="EMBL" id="CM026433">
    <property type="protein sequence ID" value="KAG0554934.1"/>
    <property type="molecule type" value="Genomic_DNA"/>
</dbReference>
<evidence type="ECO:0000313" key="2">
    <source>
        <dbReference type="EMBL" id="KAG0554934.1"/>
    </source>
</evidence>
<organism evidence="2 3">
    <name type="scientific">Ceratodon purpureus</name>
    <name type="common">Fire moss</name>
    <name type="synonym">Dicranum purpureum</name>
    <dbReference type="NCBI Taxonomy" id="3225"/>
    <lineage>
        <taxon>Eukaryota</taxon>
        <taxon>Viridiplantae</taxon>
        <taxon>Streptophyta</taxon>
        <taxon>Embryophyta</taxon>
        <taxon>Bryophyta</taxon>
        <taxon>Bryophytina</taxon>
        <taxon>Bryopsida</taxon>
        <taxon>Dicranidae</taxon>
        <taxon>Pseudoditrichales</taxon>
        <taxon>Ditrichaceae</taxon>
        <taxon>Ceratodon</taxon>
    </lineage>
</organism>